<comment type="caution">
    <text evidence="8">The sequence shown here is derived from an EMBL/GenBank/DDBJ whole genome shotgun (WGS) entry which is preliminary data.</text>
</comment>
<evidence type="ECO:0000313" key="8">
    <source>
        <dbReference type="EMBL" id="MBH8553556.1"/>
    </source>
</evidence>
<evidence type="ECO:0000256" key="2">
    <source>
        <dbReference type="ARBA" id="ARBA00022549"/>
    </source>
</evidence>
<name>A0A8J7L389_9CYAN</name>
<dbReference type="Pfam" id="PF01383">
    <property type="entry name" value="CpcD"/>
    <property type="match status" value="1"/>
</dbReference>
<sequence length="89" mass="10115">MLGKSALTRASNSTSNNRIFVYEVEGLRQNEQTEKNSYPVRNSSTVFIQVPYSRMNDEMRRLTRLGAKIVSIRPLTESSTEATKNSDEN</sequence>
<dbReference type="EMBL" id="JAECZB010000035">
    <property type="protein sequence ID" value="MBH8553556.1"/>
    <property type="molecule type" value="Genomic_DNA"/>
</dbReference>
<protein>
    <submittedName>
        <fullName evidence="8">Phycobilisome linker polypeptide</fullName>
    </submittedName>
</protein>
<evidence type="ECO:0000256" key="1">
    <source>
        <dbReference type="ARBA" id="ARBA00004445"/>
    </source>
</evidence>
<evidence type="ECO:0000313" key="9">
    <source>
        <dbReference type="Proteomes" id="UP000599391"/>
    </source>
</evidence>
<dbReference type="AlphaFoldDB" id="A0A8J7L389"/>
<evidence type="ECO:0000256" key="5">
    <source>
        <dbReference type="ARBA" id="ARBA00023136"/>
    </source>
</evidence>
<evidence type="ECO:0000256" key="4">
    <source>
        <dbReference type="ARBA" id="ARBA00023078"/>
    </source>
</evidence>
<dbReference type="SMART" id="SM01094">
    <property type="entry name" value="CpcD"/>
    <property type="match status" value="1"/>
</dbReference>
<accession>A0A8J7L389</accession>
<evidence type="ECO:0000256" key="6">
    <source>
        <dbReference type="PROSITE-ProRule" id="PRU00771"/>
    </source>
</evidence>
<keyword evidence="3 6" id="KW-0605">Phycobilisome</keyword>
<evidence type="ECO:0000259" key="7">
    <source>
        <dbReference type="PROSITE" id="PS51441"/>
    </source>
</evidence>
<reference evidence="8 9" key="1">
    <citation type="journal article" date="2021" name="Int. J. Syst. Evol. Microbiol.">
        <title>Amazonocrinis nigriterrae gen. nov., sp. nov., Atlanticothrix silvestris gen. nov., sp. nov. and Dendronalium phyllosphericum gen. nov., sp. nov., nostocacean cyanobacteria from Brazilian environments.</title>
        <authorList>
            <person name="Alvarenga D.O."/>
            <person name="Andreote A.P.D."/>
            <person name="Branco L.H.Z."/>
            <person name="Delbaje E."/>
            <person name="Cruz R.B."/>
            <person name="Varani A.M."/>
            <person name="Fiore M.F."/>
        </authorList>
    </citation>
    <scope>NUCLEOTIDE SEQUENCE [LARGE SCALE GENOMIC DNA]</scope>
    <source>
        <strain evidence="8 9">CENA357</strain>
    </source>
</reference>
<comment type="subcellular location">
    <subcellularLocation>
        <location evidence="1">Cellular thylakoid membrane</location>
        <topology evidence="1">Peripheral membrane protein</topology>
        <orientation evidence="1">Cytoplasmic side</orientation>
    </subcellularLocation>
</comment>
<feature type="domain" description="CpcD-like" evidence="7">
    <location>
        <begin position="17"/>
        <end position="75"/>
    </location>
</feature>
<proteinExistence type="predicted"/>
<keyword evidence="4" id="KW-0793">Thylakoid</keyword>
<gene>
    <name evidence="8" type="ORF">I8751_14485</name>
</gene>
<keyword evidence="2" id="KW-0042">Antenna complex</keyword>
<keyword evidence="5" id="KW-0472">Membrane</keyword>
<dbReference type="PROSITE" id="PS51441">
    <property type="entry name" value="CPCD_LIKE"/>
    <property type="match status" value="1"/>
</dbReference>
<dbReference type="RefSeq" id="WP_214439831.1">
    <property type="nucleotide sequence ID" value="NZ_JAECZB010000035.1"/>
</dbReference>
<dbReference type="Proteomes" id="UP000599391">
    <property type="component" value="Unassembled WGS sequence"/>
</dbReference>
<evidence type="ECO:0000256" key="3">
    <source>
        <dbReference type="ARBA" id="ARBA00022738"/>
    </source>
</evidence>
<dbReference type="GO" id="GO:0031676">
    <property type="term" value="C:plasma membrane-derived thylakoid membrane"/>
    <property type="evidence" value="ECO:0007669"/>
    <property type="project" value="UniProtKB-SubCell"/>
</dbReference>
<dbReference type="InterPro" id="IPR008213">
    <property type="entry name" value="CpcD-like_dom"/>
</dbReference>
<keyword evidence="9" id="KW-1185">Reference proteome</keyword>
<organism evidence="8 9">
    <name type="scientific">Atlanticothrix silvestris CENA357</name>
    <dbReference type="NCBI Taxonomy" id="1725252"/>
    <lineage>
        <taxon>Bacteria</taxon>
        <taxon>Bacillati</taxon>
        <taxon>Cyanobacteriota</taxon>
        <taxon>Cyanophyceae</taxon>
        <taxon>Nostocales</taxon>
        <taxon>Nodulariaceae</taxon>
        <taxon>Atlanticothrix</taxon>
        <taxon>Atlanticothrix silvestris</taxon>
    </lineage>
</organism>
<dbReference type="GO" id="GO:0030089">
    <property type="term" value="C:phycobilisome"/>
    <property type="evidence" value="ECO:0007669"/>
    <property type="project" value="UniProtKB-UniRule"/>
</dbReference>